<accession>A0A3G2E9S2</accession>
<dbReference type="AlphaFoldDB" id="A0A3G2E9S2"/>
<dbReference type="Proteomes" id="UP000279594">
    <property type="component" value="Chromosome"/>
</dbReference>
<keyword evidence="1" id="KW-1133">Transmembrane helix</keyword>
<gene>
    <name evidence="2" type="ORF">D9M09_12780</name>
</gene>
<dbReference type="EMBL" id="CP033019">
    <property type="protein sequence ID" value="AYM76570.1"/>
    <property type="molecule type" value="Genomic_DNA"/>
</dbReference>
<feature type="transmembrane region" description="Helical" evidence="1">
    <location>
        <begin position="12"/>
        <end position="32"/>
    </location>
</feature>
<proteinExistence type="predicted"/>
<sequence>MNGGISVAKKELLRGTGLAAVVAGLILTVAILPAEYGIDPTGIGKALGLTTLHRPATAADSAPAAQGSQVAAPGEARALTIAAKQTVPYRSDEQEITLAPGKGLEVKTHLAKGATLIYSWETKGGAVVNHDFHGEPVNAREDEFESFIADKGVSSSSGSLIAPFTGVHGWYWKNKSAEPVTLVLRSSGFYADIYKK</sequence>
<protein>
    <recommendedName>
        <fullName evidence="4">Transmembrane anchor protein</fullName>
    </recommendedName>
</protein>
<evidence type="ECO:0000313" key="3">
    <source>
        <dbReference type="Proteomes" id="UP000279594"/>
    </source>
</evidence>
<evidence type="ECO:0000256" key="1">
    <source>
        <dbReference type="SAM" id="Phobius"/>
    </source>
</evidence>
<keyword evidence="1" id="KW-0812">Transmembrane</keyword>
<name>A0A3G2E9S2_9BURK</name>
<evidence type="ECO:0000313" key="2">
    <source>
        <dbReference type="EMBL" id="AYM76570.1"/>
    </source>
</evidence>
<keyword evidence="1" id="KW-0472">Membrane</keyword>
<evidence type="ECO:0008006" key="4">
    <source>
        <dbReference type="Google" id="ProtNLM"/>
    </source>
</evidence>
<reference evidence="2 3" key="1">
    <citation type="submission" date="2018-10" db="EMBL/GenBank/DDBJ databases">
        <title>Effects of UV and annual dynamics of microbial communities in freshwater RAS systems.</title>
        <authorList>
            <person name="Bekkelund A.K."/>
            <person name="Hansen B.R."/>
            <person name="Stokken H."/>
            <person name="Eriksen B.F."/>
            <person name="Kashulin N.A."/>
        </authorList>
    </citation>
    <scope>NUCLEOTIDE SEQUENCE [LARGE SCALE GENOMIC DNA]</scope>
    <source>
        <strain evidence="2 3">BHSEK</strain>
    </source>
</reference>
<organism evidence="2 3">
    <name type="scientific">Janthinobacterium agaricidamnosum</name>
    <dbReference type="NCBI Taxonomy" id="55508"/>
    <lineage>
        <taxon>Bacteria</taxon>
        <taxon>Pseudomonadati</taxon>
        <taxon>Pseudomonadota</taxon>
        <taxon>Betaproteobacteria</taxon>
        <taxon>Burkholderiales</taxon>
        <taxon>Oxalobacteraceae</taxon>
        <taxon>Janthinobacterium</taxon>
    </lineage>
</organism>
<keyword evidence="3" id="KW-1185">Reference proteome</keyword>